<accession>A0A3P6SWZ9</accession>
<proteinExistence type="predicted"/>
<evidence type="ECO:0000313" key="2">
    <source>
        <dbReference type="Proteomes" id="UP000271889"/>
    </source>
</evidence>
<organism evidence="1 2">
    <name type="scientific">Cylicostephanus goldi</name>
    <name type="common">Nematode worm</name>
    <dbReference type="NCBI Taxonomy" id="71465"/>
    <lineage>
        <taxon>Eukaryota</taxon>
        <taxon>Metazoa</taxon>
        <taxon>Ecdysozoa</taxon>
        <taxon>Nematoda</taxon>
        <taxon>Chromadorea</taxon>
        <taxon>Rhabditida</taxon>
        <taxon>Rhabditina</taxon>
        <taxon>Rhabditomorpha</taxon>
        <taxon>Strongyloidea</taxon>
        <taxon>Strongylidae</taxon>
        <taxon>Cylicostephanus</taxon>
    </lineage>
</organism>
<sequence>MIIAVVVFCVFRCRQSPPPGDHYPMGNERNG</sequence>
<dbReference type="AlphaFoldDB" id="A0A3P6SWZ9"/>
<name>A0A3P6SWZ9_CYLGO</name>
<reference evidence="1 2" key="1">
    <citation type="submission" date="2018-11" db="EMBL/GenBank/DDBJ databases">
        <authorList>
            <consortium name="Pathogen Informatics"/>
        </authorList>
    </citation>
    <scope>NUCLEOTIDE SEQUENCE [LARGE SCALE GENOMIC DNA]</scope>
</reference>
<gene>
    <name evidence="1" type="ORF">CGOC_LOCUS4225</name>
</gene>
<dbReference type="Proteomes" id="UP000271889">
    <property type="component" value="Unassembled WGS sequence"/>
</dbReference>
<protein>
    <submittedName>
        <fullName evidence="1">Uncharacterized protein</fullName>
    </submittedName>
</protein>
<keyword evidence="2" id="KW-1185">Reference proteome</keyword>
<evidence type="ECO:0000313" key="1">
    <source>
        <dbReference type="EMBL" id="VDK58128.1"/>
    </source>
</evidence>
<dbReference type="OrthoDB" id="5863059at2759"/>
<dbReference type="EMBL" id="UYRV01011439">
    <property type="protein sequence ID" value="VDK58128.1"/>
    <property type="molecule type" value="Genomic_DNA"/>
</dbReference>